<evidence type="ECO:0000259" key="4">
    <source>
        <dbReference type="Pfam" id="PF01048"/>
    </source>
</evidence>
<comment type="catalytic activity">
    <reaction evidence="3">
        <text>uridine + phosphate = alpha-D-ribose 1-phosphate + uracil</text>
        <dbReference type="Rhea" id="RHEA:24388"/>
        <dbReference type="ChEBI" id="CHEBI:16704"/>
        <dbReference type="ChEBI" id="CHEBI:17568"/>
        <dbReference type="ChEBI" id="CHEBI:43474"/>
        <dbReference type="ChEBI" id="CHEBI:57720"/>
        <dbReference type="EC" id="2.4.2.3"/>
    </reaction>
</comment>
<dbReference type="Proteomes" id="UP001597181">
    <property type="component" value="Unassembled WGS sequence"/>
</dbReference>
<evidence type="ECO:0000256" key="3">
    <source>
        <dbReference type="ARBA" id="ARBA00048447"/>
    </source>
</evidence>
<evidence type="ECO:0000256" key="2">
    <source>
        <dbReference type="ARBA" id="ARBA00021980"/>
    </source>
</evidence>
<dbReference type="Pfam" id="PF01048">
    <property type="entry name" value="PNP_UDP_1"/>
    <property type="match status" value="1"/>
</dbReference>
<dbReference type="EC" id="2.4.2.3" evidence="1"/>
<reference evidence="6" key="1">
    <citation type="journal article" date="2019" name="Int. J. Syst. Evol. Microbiol.">
        <title>The Global Catalogue of Microorganisms (GCM) 10K type strain sequencing project: providing services to taxonomists for standard genome sequencing and annotation.</title>
        <authorList>
            <consortium name="The Broad Institute Genomics Platform"/>
            <consortium name="The Broad Institute Genome Sequencing Center for Infectious Disease"/>
            <person name="Wu L."/>
            <person name="Ma J."/>
        </authorList>
    </citation>
    <scope>NUCLEOTIDE SEQUENCE [LARGE SCALE GENOMIC DNA]</scope>
    <source>
        <strain evidence="6">CCUG 50213</strain>
    </source>
</reference>
<organism evidence="5 6">
    <name type="scientific">Leucobacter albus</name>
    <dbReference type="NCBI Taxonomy" id="272210"/>
    <lineage>
        <taxon>Bacteria</taxon>
        <taxon>Bacillati</taxon>
        <taxon>Actinomycetota</taxon>
        <taxon>Actinomycetes</taxon>
        <taxon>Micrococcales</taxon>
        <taxon>Microbacteriaceae</taxon>
        <taxon>Leucobacter</taxon>
    </lineage>
</organism>
<proteinExistence type="predicted"/>
<dbReference type="PANTHER" id="PTHR43691:SF11">
    <property type="entry name" value="FI09636P-RELATED"/>
    <property type="match status" value="1"/>
</dbReference>
<keyword evidence="6" id="KW-1185">Reference proteome</keyword>
<dbReference type="RefSeq" id="WP_343958632.1">
    <property type="nucleotide sequence ID" value="NZ_BAAAKZ010000003.1"/>
</dbReference>
<protein>
    <recommendedName>
        <fullName evidence="2">Uridine phosphorylase</fullName>
        <ecNumber evidence="1">2.4.2.3</ecNumber>
    </recommendedName>
</protein>
<evidence type="ECO:0000313" key="5">
    <source>
        <dbReference type="EMBL" id="MFD1200433.1"/>
    </source>
</evidence>
<feature type="domain" description="Nucleoside phosphorylase" evidence="4">
    <location>
        <begin position="21"/>
        <end position="214"/>
    </location>
</feature>
<sequence>MTATREAWYIHCTPDQVGEDAIIVGDRGRVLLATELLEDAELLNEDRGLTTATGTYRGRRITISAFGMGAPIAAVVVEELSYIGVKRVLRLGTVMTAGDTELGALVVAHGATRGEGTSNGYLPAEYPAVPDFALTAKAEAAAAATGRPVVTGIYESADGFYTDLMRRDNPVGQAELMARRRAQHIVATDMESSAVFIVARARGIAAASLCLASVSGDDFAKLDGEDRRQAELDLLRAGLETLVS</sequence>
<accession>A0ABW3TLL4</accession>
<dbReference type="EMBL" id="JBHTLY010000001">
    <property type="protein sequence ID" value="MFD1200433.1"/>
    <property type="molecule type" value="Genomic_DNA"/>
</dbReference>
<dbReference type="InterPro" id="IPR000845">
    <property type="entry name" value="Nucleoside_phosphorylase_d"/>
</dbReference>
<dbReference type="InterPro" id="IPR035994">
    <property type="entry name" value="Nucleoside_phosphorylase_sf"/>
</dbReference>
<dbReference type="PANTHER" id="PTHR43691">
    <property type="entry name" value="URIDINE PHOSPHORYLASE"/>
    <property type="match status" value="1"/>
</dbReference>
<evidence type="ECO:0000256" key="1">
    <source>
        <dbReference type="ARBA" id="ARBA00011888"/>
    </source>
</evidence>
<dbReference type="SUPFAM" id="SSF53167">
    <property type="entry name" value="Purine and uridine phosphorylases"/>
    <property type="match status" value="1"/>
</dbReference>
<dbReference type="Gene3D" id="3.40.50.1580">
    <property type="entry name" value="Nucleoside phosphorylase domain"/>
    <property type="match status" value="1"/>
</dbReference>
<evidence type="ECO:0000313" key="6">
    <source>
        <dbReference type="Proteomes" id="UP001597181"/>
    </source>
</evidence>
<gene>
    <name evidence="5" type="ORF">ACFQ3U_00805</name>
</gene>
<name>A0ABW3TLL4_9MICO</name>
<comment type="caution">
    <text evidence="5">The sequence shown here is derived from an EMBL/GenBank/DDBJ whole genome shotgun (WGS) entry which is preliminary data.</text>
</comment>